<evidence type="ECO:0000313" key="7">
    <source>
        <dbReference type="EMBL" id="TVU65665.1"/>
    </source>
</evidence>
<evidence type="ECO:0000256" key="4">
    <source>
        <dbReference type="ARBA" id="ARBA00023139"/>
    </source>
</evidence>
<keyword evidence="5" id="KW-0449">Lipoprotein</keyword>
<dbReference type="AlphaFoldDB" id="A0A558H947"/>
<dbReference type="InterPro" id="IPR006311">
    <property type="entry name" value="TAT_signal"/>
</dbReference>
<dbReference type="Proteomes" id="UP000316500">
    <property type="component" value="Unassembled WGS sequence"/>
</dbReference>
<dbReference type="EMBL" id="VNFK01000003">
    <property type="protein sequence ID" value="TVU65665.1"/>
    <property type="molecule type" value="Genomic_DNA"/>
</dbReference>
<organism evidence="7 8">
    <name type="scientific">Paenarthrobacter nitroguajacolicus</name>
    <name type="common">Arthrobacter nitroguajacolicus</name>
    <dbReference type="NCBI Taxonomy" id="211146"/>
    <lineage>
        <taxon>Bacteria</taxon>
        <taxon>Bacillati</taxon>
        <taxon>Actinomycetota</taxon>
        <taxon>Actinomycetes</taxon>
        <taxon>Micrococcales</taxon>
        <taxon>Micrococcaceae</taxon>
        <taxon>Paenarthrobacter</taxon>
    </lineage>
</organism>
<feature type="signal peptide" evidence="6">
    <location>
        <begin position="1"/>
        <end position="32"/>
    </location>
</feature>
<dbReference type="PANTHER" id="PTHR43649:SF33">
    <property type="entry name" value="POLYGALACTURONAN_RHAMNOGALACTURONAN-BINDING PROTEIN YTCQ"/>
    <property type="match status" value="1"/>
</dbReference>
<reference evidence="7 8" key="1">
    <citation type="submission" date="2019-07" db="EMBL/GenBank/DDBJ databases">
        <title>Diversity of Bacteria from Kongsfjorden, Arctic.</title>
        <authorList>
            <person name="Yu Y."/>
        </authorList>
    </citation>
    <scope>NUCLEOTIDE SEQUENCE [LARGE SCALE GENOMIC DNA]</scope>
    <source>
        <strain evidence="7 8">SM1928</strain>
    </source>
</reference>
<evidence type="ECO:0000256" key="1">
    <source>
        <dbReference type="ARBA" id="ARBA00022475"/>
    </source>
</evidence>
<evidence type="ECO:0000256" key="6">
    <source>
        <dbReference type="SAM" id="SignalP"/>
    </source>
</evidence>
<name>A0A558H947_PAENT</name>
<dbReference type="PANTHER" id="PTHR43649">
    <property type="entry name" value="ARABINOSE-BINDING PROTEIN-RELATED"/>
    <property type="match status" value="1"/>
</dbReference>
<dbReference type="RefSeq" id="WP_144648692.1">
    <property type="nucleotide sequence ID" value="NZ_VNFK01000003.1"/>
</dbReference>
<keyword evidence="4" id="KW-0564">Palmitate</keyword>
<evidence type="ECO:0000256" key="3">
    <source>
        <dbReference type="ARBA" id="ARBA00023136"/>
    </source>
</evidence>
<keyword evidence="1" id="KW-1003">Cell membrane</keyword>
<evidence type="ECO:0000256" key="2">
    <source>
        <dbReference type="ARBA" id="ARBA00022729"/>
    </source>
</evidence>
<proteinExistence type="predicted"/>
<keyword evidence="3" id="KW-0472">Membrane</keyword>
<evidence type="ECO:0000256" key="5">
    <source>
        <dbReference type="ARBA" id="ARBA00023288"/>
    </source>
</evidence>
<sequence>MNAVPSAGPSRRNFLSVAGIGALALFSGGALAGCGQRTTSVASNASEALLPTHMPLQSAAADIPGTAQGVPSAFYKYPAPFRSVQTAPLKGGKITAITNLFGTAPNARADNPAWQAIEARLGGQVDITSVSSDDYATKFNTIIAGGELPDLMLNDGAAVPNIVEFLQAKCADLTPLLGGDKIKDYPNLAAIPEVFWKQTVQAGKLYSLPIPRNLTGGSGFVNQTLLENVGVKSTEDIKDKDDFYRVAKELTNPSKNQWALGSTKFGLTMLHHMFRTPNVWKNDGGKLTRAFETDEYMAAIEFAAKLYKDGLYVPGSEGWTKSQMVNSFISGKVAMIYDGLPAYIGPTGYGRSIPAANKANKAVPFIPVGHDGGKAQTWLDNITFGTVMLKKADEAKLKEVLAVANFLAAPFGSEEYLLLNYGAEGADYTLDANGNPVVTDRALLDNAVPWKYLAAPQQVVYDPSNKDIVDIMHNAYSKLIPLGVEDPCGTLFSPTNASKGAKLGQPVSDAATAVIAGRGTMDALKSAVADWKKNGGDTIRGEYESALAK</sequence>
<dbReference type="PROSITE" id="PS51318">
    <property type="entry name" value="TAT"/>
    <property type="match status" value="1"/>
</dbReference>
<accession>A0A558H947</accession>
<dbReference type="Pfam" id="PF01547">
    <property type="entry name" value="SBP_bac_1"/>
    <property type="match status" value="1"/>
</dbReference>
<evidence type="ECO:0000313" key="8">
    <source>
        <dbReference type="Proteomes" id="UP000316500"/>
    </source>
</evidence>
<gene>
    <name evidence="7" type="ORF">FQP90_05585</name>
</gene>
<dbReference type="InterPro" id="IPR006059">
    <property type="entry name" value="SBP"/>
</dbReference>
<dbReference type="Gene3D" id="3.40.190.10">
    <property type="entry name" value="Periplasmic binding protein-like II"/>
    <property type="match status" value="1"/>
</dbReference>
<keyword evidence="2 6" id="KW-0732">Signal</keyword>
<comment type="caution">
    <text evidence="7">The sequence shown here is derived from an EMBL/GenBank/DDBJ whole genome shotgun (WGS) entry which is preliminary data.</text>
</comment>
<protein>
    <submittedName>
        <fullName evidence="7">Extracellular solute-binding protein</fullName>
    </submittedName>
</protein>
<dbReference type="OrthoDB" id="2513152at2"/>
<feature type="chain" id="PRO_5038382954" evidence="6">
    <location>
        <begin position="33"/>
        <end position="549"/>
    </location>
</feature>
<dbReference type="SUPFAM" id="SSF53850">
    <property type="entry name" value="Periplasmic binding protein-like II"/>
    <property type="match status" value="1"/>
</dbReference>
<dbReference type="InterPro" id="IPR050490">
    <property type="entry name" value="Bact_solute-bd_prot1"/>
</dbReference>